<comment type="function">
    <text evidence="3">Required for the function of coenzyme Q in the respiratory chain. May serve as a chaperone or may be involved in the transport of Q6 from its site of synthesis to the catalytic sites of the respiratory complexes.</text>
</comment>
<comment type="caution">
    <text evidence="5">The sequence shown here is derived from an EMBL/GenBank/DDBJ whole genome shotgun (WGS) entry which is preliminary data.</text>
</comment>
<dbReference type="RefSeq" id="XP_043013465.1">
    <property type="nucleotide sequence ID" value="XM_043148863.1"/>
</dbReference>
<evidence type="ECO:0000313" key="5">
    <source>
        <dbReference type="EMBL" id="KAG7096995.1"/>
    </source>
</evidence>
<evidence type="ECO:0000256" key="3">
    <source>
        <dbReference type="ARBA" id="ARBA00024947"/>
    </source>
</evidence>
<comment type="subunit">
    <text evidence="2">Interacts with coenzyme Q.</text>
</comment>
<dbReference type="GeneID" id="66073466"/>
<dbReference type="GO" id="GO:0045333">
    <property type="term" value="P:cellular respiration"/>
    <property type="evidence" value="ECO:0007669"/>
    <property type="project" value="InterPro"/>
</dbReference>
<dbReference type="PANTHER" id="PTHR12901">
    <property type="entry name" value="SPERM PROTEIN HOMOLOG"/>
    <property type="match status" value="1"/>
</dbReference>
<dbReference type="SUPFAM" id="SSF55961">
    <property type="entry name" value="Bet v1-like"/>
    <property type="match status" value="1"/>
</dbReference>
<dbReference type="GO" id="GO:0005739">
    <property type="term" value="C:mitochondrion"/>
    <property type="evidence" value="ECO:0007669"/>
    <property type="project" value="TreeGrafter"/>
</dbReference>
<reference evidence="5" key="1">
    <citation type="journal article" date="2021" name="Genome Biol. Evol.">
        <title>The assembled and annotated genome of the fairy-ring fungus Marasmius oreades.</title>
        <authorList>
            <person name="Hiltunen M."/>
            <person name="Ament-Velasquez S.L."/>
            <person name="Johannesson H."/>
        </authorList>
    </citation>
    <scope>NUCLEOTIDE SEQUENCE</scope>
    <source>
        <strain evidence="5">03SP1</strain>
    </source>
</reference>
<dbReference type="OrthoDB" id="292693at2759"/>
<evidence type="ECO:0000313" key="6">
    <source>
        <dbReference type="Proteomes" id="UP001049176"/>
    </source>
</evidence>
<dbReference type="Gene3D" id="3.30.530.20">
    <property type="match status" value="1"/>
</dbReference>
<feature type="domain" description="Coenzyme Q-binding protein COQ10 START" evidence="4">
    <location>
        <begin position="40"/>
        <end position="193"/>
    </location>
</feature>
<evidence type="ECO:0000256" key="1">
    <source>
        <dbReference type="ARBA" id="ARBA00006885"/>
    </source>
</evidence>
<sequence length="205" mass="22779">MWASLRCPATALRLCRTFFSFPPFSPSQADVQKYSERKVLPYTARQLFDVVANVSLYPKFIPFCTGCRVLSSSDQASGRPYSMEVELTAGFLSFEECYVSEVTCVPFRSVQAIAKSSTPLFTSLSTTWNIQPTPSIHVEGNPLRVSQSVSEESMSNHTLVTFDLAYAFSNPVHAAVSSAFFSQVSKQMVNAFEKRCAEVYGSQKQ</sequence>
<organism evidence="5 6">
    <name type="scientific">Marasmius oreades</name>
    <name type="common">fairy-ring Marasmius</name>
    <dbReference type="NCBI Taxonomy" id="181124"/>
    <lineage>
        <taxon>Eukaryota</taxon>
        <taxon>Fungi</taxon>
        <taxon>Dikarya</taxon>
        <taxon>Basidiomycota</taxon>
        <taxon>Agaricomycotina</taxon>
        <taxon>Agaricomycetes</taxon>
        <taxon>Agaricomycetidae</taxon>
        <taxon>Agaricales</taxon>
        <taxon>Marasmiineae</taxon>
        <taxon>Marasmiaceae</taxon>
        <taxon>Marasmius</taxon>
    </lineage>
</organism>
<dbReference type="InterPro" id="IPR044996">
    <property type="entry name" value="COQ10-like"/>
</dbReference>
<protein>
    <recommendedName>
        <fullName evidence="4">Coenzyme Q-binding protein COQ10 START domain-containing protein</fullName>
    </recommendedName>
</protein>
<proteinExistence type="inferred from homology"/>
<dbReference type="InterPro" id="IPR005031">
    <property type="entry name" value="COQ10_START"/>
</dbReference>
<dbReference type="CDD" id="cd07813">
    <property type="entry name" value="COQ10p_like"/>
    <property type="match status" value="1"/>
</dbReference>
<evidence type="ECO:0000256" key="2">
    <source>
        <dbReference type="ARBA" id="ARBA00011814"/>
    </source>
</evidence>
<comment type="similarity">
    <text evidence="1">Belongs to the COQ10 family.</text>
</comment>
<dbReference type="PANTHER" id="PTHR12901:SF10">
    <property type="entry name" value="COENZYME Q-BINDING PROTEIN COQ10, MITOCHONDRIAL"/>
    <property type="match status" value="1"/>
</dbReference>
<dbReference type="Pfam" id="PF03364">
    <property type="entry name" value="Polyketide_cyc"/>
    <property type="match status" value="1"/>
</dbReference>
<dbReference type="EMBL" id="CM032182">
    <property type="protein sequence ID" value="KAG7096995.1"/>
    <property type="molecule type" value="Genomic_DNA"/>
</dbReference>
<dbReference type="Proteomes" id="UP001049176">
    <property type="component" value="Chromosome 2"/>
</dbReference>
<dbReference type="GO" id="GO:0048039">
    <property type="term" value="F:ubiquinone binding"/>
    <property type="evidence" value="ECO:0007669"/>
    <property type="project" value="InterPro"/>
</dbReference>
<name>A0A9P7UYK4_9AGAR</name>
<evidence type="ECO:0000259" key="4">
    <source>
        <dbReference type="Pfam" id="PF03364"/>
    </source>
</evidence>
<dbReference type="KEGG" id="more:E1B28_004390"/>
<dbReference type="AlphaFoldDB" id="A0A9P7UYK4"/>
<keyword evidence="6" id="KW-1185">Reference proteome</keyword>
<accession>A0A9P7UYK4</accession>
<gene>
    <name evidence="5" type="ORF">E1B28_004390</name>
</gene>
<dbReference type="InterPro" id="IPR023393">
    <property type="entry name" value="START-like_dom_sf"/>
</dbReference>